<feature type="transmembrane region" description="Helical" evidence="8">
    <location>
        <begin position="25"/>
        <end position="46"/>
    </location>
</feature>
<evidence type="ECO:0000256" key="2">
    <source>
        <dbReference type="ARBA" id="ARBA00009773"/>
    </source>
</evidence>
<dbReference type="Pfam" id="PF01594">
    <property type="entry name" value="AI-2E_transport"/>
    <property type="match status" value="1"/>
</dbReference>
<comment type="similarity">
    <text evidence="2">Belongs to the autoinducer-2 exporter (AI-2E) (TC 2.A.86) family.</text>
</comment>
<keyword evidence="4" id="KW-1003">Cell membrane</keyword>
<accession>A0A4R2T142</accession>
<evidence type="ECO:0000256" key="6">
    <source>
        <dbReference type="ARBA" id="ARBA00022989"/>
    </source>
</evidence>
<keyword evidence="7 8" id="KW-0472">Membrane</keyword>
<feature type="transmembrane region" description="Helical" evidence="8">
    <location>
        <begin position="66"/>
        <end position="86"/>
    </location>
</feature>
<sequence length="410" mass="46104">MFFATIETFSNSIRNITKQGFLADFFSFITQIVLLLLICALLYYLIQIGNRYIDRDRRVNIGRKQVFYTVAIILSLIAIVFLFNIRNVIYETISPFIFAIILAYVLNPVVQYLNDKGIGRLWAVLLVYLAIILVFIILSITIVPKVSEEVKRLIDVMPRYSNGAYDYINNIYSKFNRNVNNLPQELDDVKEILRMNINRLQGIVFGFFATVTDSVIRFLSKIIGVILIPILSFYFLKDKDKFKKSLILLIPKSIRKQTISIAKDIDCILVSFIRGQLTVALFVGILTTIALLILRVEFAIIVGLIAGIANIIPYFGPVIGIVPGVIFALMDGPMKAIWVIITFTIIQQIESGIISPKIVGESVGIHPVFIILALIIGGKYLGVFGLLIAVPVAAIIKVVFKHFVRLIASH</sequence>
<organism evidence="9 10">
    <name type="scientific">Serpentinicella alkaliphila</name>
    <dbReference type="NCBI Taxonomy" id="1734049"/>
    <lineage>
        <taxon>Bacteria</taxon>
        <taxon>Bacillati</taxon>
        <taxon>Bacillota</taxon>
        <taxon>Clostridia</taxon>
        <taxon>Peptostreptococcales</taxon>
        <taxon>Natronincolaceae</taxon>
        <taxon>Serpentinicella</taxon>
    </lineage>
</organism>
<dbReference type="GO" id="GO:0055085">
    <property type="term" value="P:transmembrane transport"/>
    <property type="evidence" value="ECO:0007669"/>
    <property type="project" value="TreeGrafter"/>
</dbReference>
<comment type="caution">
    <text evidence="9">The sequence shown here is derived from an EMBL/GenBank/DDBJ whole genome shotgun (WGS) entry which is preliminary data.</text>
</comment>
<keyword evidence="10" id="KW-1185">Reference proteome</keyword>
<feature type="transmembrane region" description="Helical" evidence="8">
    <location>
        <begin position="122"/>
        <end position="143"/>
    </location>
</feature>
<dbReference type="PANTHER" id="PTHR21716:SF53">
    <property type="entry name" value="PERMEASE PERM-RELATED"/>
    <property type="match status" value="1"/>
</dbReference>
<dbReference type="InterPro" id="IPR002549">
    <property type="entry name" value="AI-2E-like"/>
</dbReference>
<evidence type="ECO:0000256" key="8">
    <source>
        <dbReference type="SAM" id="Phobius"/>
    </source>
</evidence>
<feature type="transmembrane region" description="Helical" evidence="8">
    <location>
        <begin position="215"/>
        <end position="236"/>
    </location>
</feature>
<dbReference type="PANTHER" id="PTHR21716">
    <property type="entry name" value="TRANSMEMBRANE PROTEIN"/>
    <property type="match status" value="1"/>
</dbReference>
<evidence type="ECO:0000313" key="9">
    <source>
        <dbReference type="EMBL" id="TCP96607.1"/>
    </source>
</evidence>
<dbReference type="AlphaFoldDB" id="A0A4R2T142"/>
<keyword evidence="5 8" id="KW-0812">Transmembrane</keyword>
<evidence type="ECO:0000256" key="7">
    <source>
        <dbReference type="ARBA" id="ARBA00023136"/>
    </source>
</evidence>
<feature type="transmembrane region" description="Helical" evidence="8">
    <location>
        <begin position="92"/>
        <end position="110"/>
    </location>
</feature>
<evidence type="ECO:0000256" key="5">
    <source>
        <dbReference type="ARBA" id="ARBA00022692"/>
    </source>
</evidence>
<reference evidence="9 10" key="1">
    <citation type="submission" date="2019-03" db="EMBL/GenBank/DDBJ databases">
        <title>Genomic Encyclopedia of Type Strains, Phase IV (KMG-IV): sequencing the most valuable type-strain genomes for metagenomic binning, comparative biology and taxonomic classification.</title>
        <authorList>
            <person name="Goeker M."/>
        </authorList>
    </citation>
    <scope>NUCLEOTIDE SEQUENCE [LARGE SCALE GENOMIC DNA]</scope>
    <source>
        <strain evidence="9 10">DSM 100013</strain>
    </source>
</reference>
<dbReference type="EMBL" id="SLYC01000050">
    <property type="protein sequence ID" value="TCP96607.1"/>
    <property type="molecule type" value="Genomic_DNA"/>
</dbReference>
<evidence type="ECO:0000256" key="3">
    <source>
        <dbReference type="ARBA" id="ARBA00022448"/>
    </source>
</evidence>
<feature type="transmembrane region" description="Helical" evidence="8">
    <location>
        <begin position="318"/>
        <end position="346"/>
    </location>
</feature>
<evidence type="ECO:0000256" key="1">
    <source>
        <dbReference type="ARBA" id="ARBA00004651"/>
    </source>
</evidence>
<name>A0A4R2T142_9FIRM</name>
<feature type="transmembrane region" description="Helical" evidence="8">
    <location>
        <begin position="279"/>
        <end position="312"/>
    </location>
</feature>
<keyword evidence="6 8" id="KW-1133">Transmembrane helix</keyword>
<comment type="subcellular location">
    <subcellularLocation>
        <location evidence="1">Cell membrane</location>
        <topology evidence="1">Multi-pass membrane protein</topology>
    </subcellularLocation>
</comment>
<evidence type="ECO:0000256" key="4">
    <source>
        <dbReference type="ARBA" id="ARBA00022475"/>
    </source>
</evidence>
<dbReference type="GO" id="GO:0005886">
    <property type="term" value="C:plasma membrane"/>
    <property type="evidence" value="ECO:0007669"/>
    <property type="project" value="UniProtKB-SubCell"/>
</dbReference>
<dbReference type="RefSeq" id="WP_243098281.1">
    <property type="nucleotide sequence ID" value="NZ_CP058648.1"/>
</dbReference>
<proteinExistence type="inferred from homology"/>
<keyword evidence="3" id="KW-0813">Transport</keyword>
<gene>
    <name evidence="9" type="ORF">EDD79_10503</name>
</gene>
<dbReference type="Proteomes" id="UP000295504">
    <property type="component" value="Unassembled WGS sequence"/>
</dbReference>
<evidence type="ECO:0000313" key="10">
    <source>
        <dbReference type="Proteomes" id="UP000295504"/>
    </source>
</evidence>
<protein>
    <submittedName>
        <fullName evidence="9">Sporulation integral membrane protein YtvI</fullName>
    </submittedName>
</protein>